<dbReference type="PANTHER" id="PTHR30189">
    <property type="entry name" value="LPS-ASSEMBLY PROTEIN"/>
    <property type="match status" value="1"/>
</dbReference>
<proteinExistence type="predicted"/>
<dbReference type="GO" id="GO:0009279">
    <property type="term" value="C:cell outer membrane"/>
    <property type="evidence" value="ECO:0007669"/>
    <property type="project" value="TreeGrafter"/>
</dbReference>
<dbReference type="Pfam" id="PF19838">
    <property type="entry name" value="LptD_2"/>
    <property type="match status" value="1"/>
</dbReference>
<feature type="chain" id="PRO_5025376003" evidence="1">
    <location>
        <begin position="20"/>
        <end position="883"/>
    </location>
</feature>
<accession>A0A6B3LWN1</accession>
<gene>
    <name evidence="3" type="ORF">GXP69_09865</name>
</gene>
<dbReference type="Proteomes" id="UP000474777">
    <property type="component" value="Unassembled WGS sequence"/>
</dbReference>
<sequence length="883" mass="98297">MIFLLLVQLAVLSPLKAAAQLTRAPQSRAAATPQDTVTTDSLRLTPQGDIETTIKYSARDSIQLEADSKVVHLYGDAKINYGTMKLDAAYIRIDYETNTLTATSLPDSSGKDIGVPLFADGAESYSAKRIVYNFKTKRGRIAEVVTQQGEGFIHSEIVKKNEHNEIFGFHNKYTTCNLAHPHFYISAGKIKAIPKDKVMSGPFNLVIGDIPTPLGFLFGLFPTPKNNRSSGVIVPSFGESSARGFYLMNGGYYLALNDYIGTTLTGDIYSLGGYNLRMSNDYRKRYSYQGNLSVDYTYFKNDEADVEQSRATNDLRAQLPPTMRSWGVRWNHNPVQKPGKGRFTANVNIQSDPLHNRISGNSTVSDRLAASFNSSITYQKNIQNSPFNYTVKLRQSQQANGTMNFVLPDISFGMTQVSLYEMLTNNVPTGNWYENFTLGYSLTAANEMSNIIPGSRSLFNGLPVVGANTENDTISFGDVRRLWENGRRSATHNFQIGLGNYKVLKFFNLSPSVSYSERWLDRKFSFAYNPDLNALEVDTAKFGRVYEYSAGASLSTTIYGTVQVRGKRVEAIRHLIRPSISYSYRPDFGDPFYGFYQTLYVGDDVNGRPIYRPFSRFESGAPGTGLTSALSFGLSNNLEMKVKAKGDTTGKQFEKVSLIDNFSINGSYNFAAEAFKLSNISMSLNTRILKVINLNANALFNPYQTDSAGAFVDRYLLSGPGFKPARLINAGLNLTASLNPQSRQNNTTSQSTVPELGQNPNVFEPDYIDFKIPWSLNIGYTLNFNRGTGAQPNSINNKADLNGDVSITDKWKIGYSAYYDLVAQQISSAQLNIHRDLHCWDMSISWIPFGYSRGYNITINARSALLRDLRLTKRSSATGINYR</sequence>
<dbReference type="EMBL" id="JAAGWD010000004">
    <property type="protein sequence ID" value="NEM98000.1"/>
    <property type="molecule type" value="Genomic_DNA"/>
</dbReference>
<keyword evidence="4" id="KW-1185">Reference proteome</keyword>
<dbReference type="RefSeq" id="WP_163914879.1">
    <property type="nucleotide sequence ID" value="NZ_JAAGWD010000004.1"/>
</dbReference>
<dbReference type="InterPro" id="IPR045659">
    <property type="entry name" value="LptD_2"/>
</dbReference>
<name>A0A6B3LWN1_9BACT</name>
<evidence type="ECO:0000313" key="3">
    <source>
        <dbReference type="EMBL" id="NEM98000.1"/>
    </source>
</evidence>
<keyword evidence="1" id="KW-0732">Signal</keyword>
<comment type="caution">
    <text evidence="3">The sequence shown here is derived from an EMBL/GenBank/DDBJ whole genome shotgun (WGS) entry which is preliminary data.</text>
</comment>
<dbReference type="PANTHER" id="PTHR30189:SF1">
    <property type="entry name" value="LPS-ASSEMBLY PROTEIN LPTD"/>
    <property type="match status" value="1"/>
</dbReference>
<reference evidence="3 4" key="1">
    <citation type="submission" date="2020-02" db="EMBL/GenBank/DDBJ databases">
        <authorList>
            <person name="Kim M.K."/>
        </authorList>
    </citation>
    <scope>NUCLEOTIDE SEQUENCE [LARGE SCALE GENOMIC DNA]</scope>
    <source>
        <strain evidence="3 4">BT327</strain>
    </source>
</reference>
<evidence type="ECO:0000259" key="2">
    <source>
        <dbReference type="Pfam" id="PF19838"/>
    </source>
</evidence>
<dbReference type="AlphaFoldDB" id="A0A6B3LWN1"/>
<evidence type="ECO:0000256" key="1">
    <source>
        <dbReference type="SAM" id="SignalP"/>
    </source>
</evidence>
<organism evidence="3 4">
    <name type="scientific">Pontibacter burrus</name>
    <dbReference type="NCBI Taxonomy" id="2704466"/>
    <lineage>
        <taxon>Bacteria</taxon>
        <taxon>Pseudomonadati</taxon>
        <taxon>Bacteroidota</taxon>
        <taxon>Cytophagia</taxon>
        <taxon>Cytophagales</taxon>
        <taxon>Hymenobacteraceae</taxon>
        <taxon>Pontibacter</taxon>
    </lineage>
</organism>
<protein>
    <submittedName>
        <fullName evidence="3">LPS-assembly protein LptD</fullName>
    </submittedName>
</protein>
<dbReference type="InterPro" id="IPR050218">
    <property type="entry name" value="LptD"/>
</dbReference>
<dbReference type="GO" id="GO:1990351">
    <property type="term" value="C:transporter complex"/>
    <property type="evidence" value="ECO:0007669"/>
    <property type="project" value="TreeGrafter"/>
</dbReference>
<feature type="domain" description="LPS-assembly protein LptD central" evidence="2">
    <location>
        <begin position="198"/>
        <end position="703"/>
    </location>
</feature>
<evidence type="ECO:0000313" key="4">
    <source>
        <dbReference type="Proteomes" id="UP000474777"/>
    </source>
</evidence>
<feature type="signal peptide" evidence="1">
    <location>
        <begin position="1"/>
        <end position="19"/>
    </location>
</feature>